<protein>
    <recommendedName>
        <fullName evidence="4">Glycosyltransferase RgtA/B/C/D-like domain-containing protein</fullName>
    </recommendedName>
</protein>
<feature type="transmembrane region" description="Helical" evidence="1">
    <location>
        <begin position="247"/>
        <end position="269"/>
    </location>
</feature>
<evidence type="ECO:0000313" key="3">
    <source>
        <dbReference type="Proteomes" id="UP000580839"/>
    </source>
</evidence>
<keyword evidence="1" id="KW-0472">Membrane</keyword>
<keyword evidence="1" id="KW-1133">Transmembrane helix</keyword>
<dbReference type="EMBL" id="JABFRW010000065">
    <property type="protein sequence ID" value="NOT33686.1"/>
    <property type="molecule type" value="Genomic_DNA"/>
</dbReference>
<feature type="transmembrane region" description="Helical" evidence="1">
    <location>
        <begin position="99"/>
        <end position="125"/>
    </location>
</feature>
<organism evidence="2 3">
    <name type="scientific">Eiseniibacteriota bacterium</name>
    <dbReference type="NCBI Taxonomy" id="2212470"/>
    <lineage>
        <taxon>Bacteria</taxon>
        <taxon>Candidatus Eiseniibacteriota</taxon>
    </lineage>
</organism>
<dbReference type="Proteomes" id="UP000580839">
    <property type="component" value="Unassembled WGS sequence"/>
</dbReference>
<sequence>LERPDRREWLMLALPLACFLALAWLLSWLAYRVLREFAPGLGAWPRGVASTTLGLAFVLDPEAQHLAIGGLTEAPFTLGLVIACGALATGWAAHRPLAFGLLLGVTGLFRGNMLWFAPLFAIAAAASATPGRRRWPFVRVLSGYGLLLAPWWLHKAMSFGSPAWDLSALGLWDGVGGRNWLTLTHLPQMPELPSLSASLPLLIEKLSRNVASVGPSLVTGWRAVPVGALLVWIAFGRGAPRLRITAIAIAAATALSLVVAALGASWLRYLFPMRVPLEAAGLLALFALIARIPDAMLRASARRLIHAAIAVTALAWGVQQTRRGNLEAREVAATRALPGVATLNQLADRIVREVPAEEPVMSNLGSTLAWYADRPIVHLALTPNDVNACRDRLEFRHVLVVFPDSARSWPGWGEIVARPQLAAEHPGWSTREVRHWLTSEGLRAVWIELGPRATSLP</sequence>
<gene>
    <name evidence="2" type="ORF">HOP12_05880</name>
</gene>
<evidence type="ECO:0000313" key="2">
    <source>
        <dbReference type="EMBL" id="NOT33686.1"/>
    </source>
</evidence>
<feature type="transmembrane region" description="Helical" evidence="1">
    <location>
        <begin position="137"/>
        <end position="154"/>
    </location>
</feature>
<name>A0A849SGM4_UNCEI</name>
<feature type="non-terminal residue" evidence="2">
    <location>
        <position position="1"/>
    </location>
</feature>
<comment type="caution">
    <text evidence="2">The sequence shown here is derived from an EMBL/GenBank/DDBJ whole genome shotgun (WGS) entry which is preliminary data.</text>
</comment>
<feature type="transmembrane region" description="Helical" evidence="1">
    <location>
        <begin position="43"/>
        <end position="59"/>
    </location>
</feature>
<evidence type="ECO:0000256" key="1">
    <source>
        <dbReference type="SAM" id="Phobius"/>
    </source>
</evidence>
<reference evidence="2 3" key="1">
    <citation type="submission" date="2020-04" db="EMBL/GenBank/DDBJ databases">
        <title>Metagenomic profiling of ammonia- and methane-oxidizing microorganisms in a Dutch drinking water treatment plant.</title>
        <authorList>
            <person name="Poghosyan L."/>
            <person name="Leucker S."/>
        </authorList>
    </citation>
    <scope>NUCLEOTIDE SEQUENCE [LARGE SCALE GENOMIC DNA]</scope>
    <source>
        <strain evidence="2">S-RSF-IL-03</strain>
    </source>
</reference>
<keyword evidence="1" id="KW-0812">Transmembrane</keyword>
<feature type="transmembrane region" description="Helical" evidence="1">
    <location>
        <begin position="12"/>
        <end position="31"/>
    </location>
</feature>
<dbReference type="AlphaFoldDB" id="A0A849SGM4"/>
<feature type="transmembrane region" description="Helical" evidence="1">
    <location>
        <begin position="71"/>
        <end position="93"/>
    </location>
</feature>
<evidence type="ECO:0008006" key="4">
    <source>
        <dbReference type="Google" id="ProtNLM"/>
    </source>
</evidence>
<proteinExistence type="predicted"/>
<feature type="transmembrane region" description="Helical" evidence="1">
    <location>
        <begin position="216"/>
        <end position="235"/>
    </location>
</feature>
<accession>A0A849SGM4</accession>